<keyword evidence="1" id="KW-0812">Transmembrane</keyword>
<comment type="caution">
    <text evidence="2">The sequence shown here is derived from an EMBL/GenBank/DDBJ whole genome shotgun (WGS) entry which is preliminary data.</text>
</comment>
<evidence type="ECO:0000256" key="1">
    <source>
        <dbReference type="SAM" id="Phobius"/>
    </source>
</evidence>
<dbReference type="EMBL" id="JAVXUP010000040">
    <property type="protein sequence ID" value="KAK3041157.1"/>
    <property type="molecule type" value="Genomic_DNA"/>
</dbReference>
<dbReference type="Proteomes" id="UP001188597">
    <property type="component" value="Unassembled WGS sequence"/>
</dbReference>
<protein>
    <submittedName>
        <fullName evidence="2">Uncharacterized protein</fullName>
    </submittedName>
</protein>
<gene>
    <name evidence="2" type="ORF">RJ639_028636</name>
</gene>
<feature type="transmembrane region" description="Helical" evidence="1">
    <location>
        <begin position="99"/>
        <end position="121"/>
    </location>
</feature>
<name>A0AA88X752_9ASTE</name>
<accession>A0AA88X752</accession>
<reference evidence="2" key="1">
    <citation type="submission" date="2022-12" db="EMBL/GenBank/DDBJ databases">
        <title>Draft genome assemblies for two species of Escallonia (Escalloniales).</title>
        <authorList>
            <person name="Chanderbali A."/>
            <person name="Dervinis C."/>
            <person name="Anghel I."/>
            <person name="Soltis D."/>
            <person name="Soltis P."/>
            <person name="Zapata F."/>
        </authorList>
    </citation>
    <scope>NUCLEOTIDE SEQUENCE</scope>
    <source>
        <strain evidence="2">UCBG64.0493</strain>
        <tissue evidence="2">Leaf</tissue>
    </source>
</reference>
<keyword evidence="1" id="KW-0472">Membrane</keyword>
<evidence type="ECO:0000313" key="3">
    <source>
        <dbReference type="Proteomes" id="UP001188597"/>
    </source>
</evidence>
<evidence type="ECO:0000313" key="2">
    <source>
        <dbReference type="EMBL" id="KAK3041157.1"/>
    </source>
</evidence>
<proteinExistence type="predicted"/>
<dbReference type="AlphaFoldDB" id="A0AA88X752"/>
<sequence>MDVDGESTSAVATEARLIPVLSGRICSTFDSPSSLSYSNPDNLIEVGRKLQILRNPLVVEIVDRYDSECVPDLFKSNKVMYIKDMSIHKNCSRHLKRHLTFFCMLFFDTFMYLLTCVGFMMKVCSETFVIIIADIFAQHAL</sequence>
<keyword evidence="1" id="KW-1133">Transmembrane helix</keyword>
<keyword evidence="3" id="KW-1185">Reference proteome</keyword>
<organism evidence="2 3">
    <name type="scientific">Escallonia herrerae</name>
    <dbReference type="NCBI Taxonomy" id="1293975"/>
    <lineage>
        <taxon>Eukaryota</taxon>
        <taxon>Viridiplantae</taxon>
        <taxon>Streptophyta</taxon>
        <taxon>Embryophyta</taxon>
        <taxon>Tracheophyta</taxon>
        <taxon>Spermatophyta</taxon>
        <taxon>Magnoliopsida</taxon>
        <taxon>eudicotyledons</taxon>
        <taxon>Gunneridae</taxon>
        <taxon>Pentapetalae</taxon>
        <taxon>asterids</taxon>
        <taxon>campanulids</taxon>
        <taxon>Escalloniales</taxon>
        <taxon>Escalloniaceae</taxon>
        <taxon>Escallonia</taxon>
    </lineage>
</organism>